<proteinExistence type="predicted"/>
<dbReference type="AlphaFoldDB" id="A0A0B0PB61"/>
<evidence type="ECO:0000313" key="2">
    <source>
        <dbReference type="Proteomes" id="UP000032142"/>
    </source>
</evidence>
<gene>
    <name evidence="1" type="ORF">F383_26636</name>
</gene>
<name>A0A0B0PB61_GOSAR</name>
<keyword evidence="2" id="KW-1185">Reference proteome</keyword>
<sequence length="30" mass="3671">MRHLRKGHRVGSKELLKESRLIHLRSWIHP</sequence>
<dbReference type="EMBL" id="KN418928">
    <property type="protein sequence ID" value="KHG21569.1"/>
    <property type="molecule type" value="Genomic_DNA"/>
</dbReference>
<protein>
    <submittedName>
        <fullName evidence="1">Uncharacterized protein</fullName>
    </submittedName>
</protein>
<organism evidence="1 2">
    <name type="scientific">Gossypium arboreum</name>
    <name type="common">Tree cotton</name>
    <name type="synonym">Gossypium nanking</name>
    <dbReference type="NCBI Taxonomy" id="29729"/>
    <lineage>
        <taxon>Eukaryota</taxon>
        <taxon>Viridiplantae</taxon>
        <taxon>Streptophyta</taxon>
        <taxon>Embryophyta</taxon>
        <taxon>Tracheophyta</taxon>
        <taxon>Spermatophyta</taxon>
        <taxon>Magnoliopsida</taxon>
        <taxon>eudicotyledons</taxon>
        <taxon>Gunneridae</taxon>
        <taxon>Pentapetalae</taxon>
        <taxon>rosids</taxon>
        <taxon>malvids</taxon>
        <taxon>Malvales</taxon>
        <taxon>Malvaceae</taxon>
        <taxon>Malvoideae</taxon>
        <taxon>Gossypium</taxon>
    </lineage>
</organism>
<evidence type="ECO:0000313" key="1">
    <source>
        <dbReference type="EMBL" id="KHG21569.1"/>
    </source>
</evidence>
<accession>A0A0B0PB61</accession>
<reference evidence="2" key="1">
    <citation type="submission" date="2014-09" db="EMBL/GenBank/DDBJ databases">
        <authorList>
            <person name="Mudge J."/>
            <person name="Ramaraj T."/>
            <person name="Lindquist I.E."/>
            <person name="Bharti A.K."/>
            <person name="Sundararajan A."/>
            <person name="Cameron C.T."/>
            <person name="Woodward J.E."/>
            <person name="May G.D."/>
            <person name="Brubaker C."/>
            <person name="Broadhvest J."/>
            <person name="Wilkins T.A."/>
        </authorList>
    </citation>
    <scope>NUCLEOTIDE SEQUENCE</scope>
    <source>
        <strain evidence="2">cv. AKA8401</strain>
    </source>
</reference>
<dbReference type="Proteomes" id="UP000032142">
    <property type="component" value="Unassembled WGS sequence"/>
</dbReference>